<reference evidence="2" key="1">
    <citation type="submission" date="2024-04" db="EMBL/GenBank/DDBJ databases">
        <title>Novel viruses discovered in metatranscriptomic analysis of farmed barramundi in Asia and Australia.</title>
        <authorList>
            <person name="Mercer L.K."/>
            <person name="Harding E.F."/>
            <person name="Sridhar T."/>
            <person name="White P.A."/>
        </authorList>
    </citation>
    <scope>NUCLEOTIDE SEQUENCE</scope>
    <source>
        <strain evidence="2">BarrFG5</strain>
    </source>
</reference>
<evidence type="ECO:0000256" key="1">
    <source>
        <dbReference type="SAM" id="MobiDB-lite"/>
    </source>
</evidence>
<feature type="compositionally biased region" description="Polar residues" evidence="1">
    <location>
        <begin position="109"/>
        <end position="129"/>
    </location>
</feature>
<feature type="region of interest" description="Disordered" evidence="1">
    <location>
        <begin position="109"/>
        <end position="141"/>
    </location>
</feature>
<sequence>MALLGALAIGGELLSSAANIGSAIGSAKIHANTQKELQLRDQDFQLNLLGQHRAALGKSGLPDYLAYGSGSMAGRSNPYLVQQSYGLHTYSGGTALTNALLMQDNNSFGRQQKSNGRNVSGFRNNSMTSSRNPFGNGNFSNPNYKGNYELGDYKWQTRSFSDPNPGQNKPIVFNLGNTGSSYA</sequence>
<feature type="compositionally biased region" description="Polar residues" evidence="1">
    <location>
        <begin position="158"/>
        <end position="167"/>
    </location>
</feature>
<proteinExistence type="predicted"/>
<evidence type="ECO:0000313" key="2">
    <source>
        <dbReference type="EMBL" id="XBS25273.1"/>
    </source>
</evidence>
<feature type="compositionally biased region" description="Low complexity" evidence="1">
    <location>
        <begin position="130"/>
        <end position="141"/>
    </location>
</feature>
<accession>A0AAU7P163</accession>
<dbReference type="EMBL" id="PP767962">
    <property type="protein sequence ID" value="XBS25273.1"/>
    <property type="molecule type" value="Genomic_RNA"/>
</dbReference>
<protein>
    <submittedName>
        <fullName evidence="2">ORF2 protein</fullName>
    </submittedName>
</protein>
<organism evidence="2">
    <name type="scientific">Barramundi calicivirus 1</name>
    <dbReference type="NCBI Taxonomy" id="3162777"/>
    <lineage>
        <taxon>Viruses</taxon>
        <taxon>Riboviria</taxon>
        <taxon>Orthornavirae</taxon>
        <taxon>Pisuviricota</taxon>
        <taxon>Pisoniviricetes</taxon>
        <taxon>Picornavirales</taxon>
        <taxon>Caliciviridae</taxon>
    </lineage>
</organism>
<name>A0AAU7P163_9CALI</name>
<feature type="region of interest" description="Disordered" evidence="1">
    <location>
        <begin position="158"/>
        <end position="183"/>
    </location>
</feature>